<keyword evidence="2" id="KW-1185">Reference proteome</keyword>
<sequence>MASKTLVASRRLSRCLVRPAHKASWQLPYHGHGQQRGTRHYSVEANVDPAAIAQSFLERCQVNGPQKRSQVLDWNQLRLLSATLNRSKDIDNLTQSTTDNDGIAVPPGHHLVYFTPNFVEDELAADGSDNSYNPEHPFTRRMWAGGGILWPRYGGEEGSQSRPNLLRVGDIVTETTTIKTAEVKKVKTTGDDMIFVGVEKTFENDNGVALIDRRQIIPQTAHIRKFRQSDVTLFRFSALTFNAHKVHYSYPWATSVEGHRGLVVHGPLNVINILDFWRDVTSNKSTSMKDPAQLVPRRFAYRATTPLYAGEEYQLALEQRDDDVMIATIFSCEGKVAMKATIEG</sequence>
<dbReference type="Gene3D" id="3.10.129.10">
    <property type="entry name" value="Hotdog Thioesterase"/>
    <property type="match status" value="1"/>
</dbReference>
<evidence type="ECO:0008006" key="3">
    <source>
        <dbReference type="Google" id="ProtNLM"/>
    </source>
</evidence>
<gene>
    <name evidence="1" type="ORF">AAP_06262</name>
</gene>
<dbReference type="InterPro" id="IPR052741">
    <property type="entry name" value="Mitochondrial_HTD2"/>
</dbReference>
<comment type="caution">
    <text evidence="1">The sequence shown here is derived from an EMBL/GenBank/DDBJ whole genome shotgun (WGS) entry which is preliminary data.</text>
</comment>
<dbReference type="PANTHER" id="PTHR28152">
    <property type="entry name" value="HYDROXYACYL-THIOESTER DEHYDRATASE TYPE 2, MITOCHONDRIAL"/>
    <property type="match status" value="1"/>
</dbReference>
<reference evidence="1 2" key="1">
    <citation type="journal article" date="2016" name="Genome Biol. Evol.">
        <title>Divergent and convergent evolution of fungal pathogenicity.</title>
        <authorList>
            <person name="Shang Y."/>
            <person name="Xiao G."/>
            <person name="Zheng P."/>
            <person name="Cen K."/>
            <person name="Zhan S."/>
            <person name="Wang C."/>
        </authorList>
    </citation>
    <scope>NUCLEOTIDE SEQUENCE [LARGE SCALE GENOMIC DNA]</scope>
    <source>
        <strain evidence="1 2">ARSEF 7405</strain>
    </source>
</reference>
<dbReference type="PANTHER" id="PTHR28152:SF2">
    <property type="entry name" value="N-TERMINAL OF MAOC-LIKE DEHYDRATASE DOMAIN-CONTAINING PROTEIN"/>
    <property type="match status" value="1"/>
</dbReference>
<organism evidence="1 2">
    <name type="scientific">Ascosphaera apis ARSEF 7405</name>
    <dbReference type="NCBI Taxonomy" id="392613"/>
    <lineage>
        <taxon>Eukaryota</taxon>
        <taxon>Fungi</taxon>
        <taxon>Dikarya</taxon>
        <taxon>Ascomycota</taxon>
        <taxon>Pezizomycotina</taxon>
        <taxon>Eurotiomycetes</taxon>
        <taxon>Eurotiomycetidae</taxon>
        <taxon>Onygenales</taxon>
        <taxon>Ascosphaeraceae</taxon>
        <taxon>Ascosphaera</taxon>
    </lineage>
</organism>
<dbReference type="GO" id="GO:0005739">
    <property type="term" value="C:mitochondrion"/>
    <property type="evidence" value="ECO:0007669"/>
    <property type="project" value="TreeGrafter"/>
</dbReference>
<dbReference type="AlphaFoldDB" id="A0A167UXC8"/>
<proteinExistence type="predicted"/>
<name>A0A167UXC8_9EURO</name>
<evidence type="ECO:0000313" key="1">
    <source>
        <dbReference type="EMBL" id="KZZ86734.1"/>
    </source>
</evidence>
<dbReference type="EMBL" id="AZGZ01000049">
    <property type="protein sequence ID" value="KZZ86734.1"/>
    <property type="molecule type" value="Genomic_DNA"/>
</dbReference>
<dbReference type="VEuPathDB" id="FungiDB:AAP_06262"/>
<dbReference type="Proteomes" id="UP000242877">
    <property type="component" value="Unassembled WGS sequence"/>
</dbReference>
<dbReference type="FunFam" id="3.10.129.10:FF:000103">
    <property type="entry name" value="WGS project CABT00000000 data, contig 2.1"/>
    <property type="match status" value="1"/>
</dbReference>
<accession>A0A167UXC8</accession>
<dbReference type="InterPro" id="IPR029069">
    <property type="entry name" value="HotDog_dom_sf"/>
</dbReference>
<protein>
    <recommendedName>
        <fullName evidence="3">Mesaconyl-C(4)-CoA hydratase</fullName>
    </recommendedName>
</protein>
<dbReference type="SUPFAM" id="SSF54637">
    <property type="entry name" value="Thioesterase/thiol ester dehydrase-isomerase"/>
    <property type="match status" value="1"/>
</dbReference>
<evidence type="ECO:0000313" key="2">
    <source>
        <dbReference type="Proteomes" id="UP000242877"/>
    </source>
</evidence>
<dbReference type="GO" id="GO:0019171">
    <property type="term" value="F:(3R)-hydroxyacyl-[acyl-carrier-protein] dehydratase activity"/>
    <property type="evidence" value="ECO:0007669"/>
    <property type="project" value="TreeGrafter"/>
</dbReference>
<dbReference type="OrthoDB" id="3257538at2759"/>